<proteinExistence type="predicted"/>
<keyword evidence="1" id="KW-1133">Transmembrane helix</keyword>
<reference evidence="3" key="1">
    <citation type="submission" date="2016-06" db="EMBL/GenBank/DDBJ databases">
        <authorList>
            <person name="Petersen J."/>
            <person name="Sayavedra L."/>
        </authorList>
    </citation>
    <scope>NUCLEOTIDE SEQUENCE [LARGE SCALE GENOMIC DNA]</scope>
    <source>
        <strain evidence="3">BazSymA</strain>
    </source>
</reference>
<feature type="transmembrane region" description="Helical" evidence="1">
    <location>
        <begin position="6"/>
        <end position="29"/>
    </location>
</feature>
<accession>A0A1H6MJN8</accession>
<protein>
    <submittedName>
        <fullName evidence="2">Uncharacterized protein</fullName>
    </submittedName>
</protein>
<dbReference type="EMBL" id="CDSC02000389">
    <property type="protein sequence ID" value="SEH97788.1"/>
    <property type="molecule type" value="Genomic_DNA"/>
</dbReference>
<evidence type="ECO:0000256" key="1">
    <source>
        <dbReference type="SAM" id="Phobius"/>
    </source>
</evidence>
<name>A0A1H6MJN8_9GAMM</name>
<keyword evidence="1" id="KW-0472">Membrane</keyword>
<dbReference type="Proteomes" id="UP000198988">
    <property type="component" value="Unassembled WGS sequence"/>
</dbReference>
<gene>
    <name evidence="2" type="ORF">BAZSYMA_ACONTIG14240_1</name>
</gene>
<organism evidence="2 3">
    <name type="scientific">Bathymodiolus azoricus thioautotrophic gill symbiont</name>
    <dbReference type="NCBI Taxonomy" id="235205"/>
    <lineage>
        <taxon>Bacteria</taxon>
        <taxon>Pseudomonadati</taxon>
        <taxon>Pseudomonadota</taxon>
        <taxon>Gammaproteobacteria</taxon>
        <taxon>sulfur-oxidizing symbionts</taxon>
    </lineage>
</organism>
<dbReference type="AlphaFoldDB" id="A0A1H6MJN8"/>
<sequence>MLLITSGGIIIFMCTLLCATLYPLGLFVMHFSLSCN</sequence>
<evidence type="ECO:0000313" key="2">
    <source>
        <dbReference type="EMBL" id="SEH97788.1"/>
    </source>
</evidence>
<evidence type="ECO:0000313" key="3">
    <source>
        <dbReference type="Proteomes" id="UP000198988"/>
    </source>
</evidence>
<keyword evidence="1" id="KW-0812">Transmembrane</keyword>